<accession>A0A9Q8L714</accession>
<name>A0A9Q8L714_PASFU</name>
<evidence type="ECO:0000313" key="2">
    <source>
        <dbReference type="EMBL" id="UJO11966.1"/>
    </source>
</evidence>
<feature type="domain" description="NADH:flavin oxidoreductase/NADH oxidase N-terminal" evidence="1">
    <location>
        <begin position="12"/>
        <end position="345"/>
    </location>
</feature>
<dbReference type="EMBL" id="CP090163">
    <property type="protein sequence ID" value="UJO11966.1"/>
    <property type="molecule type" value="Genomic_DNA"/>
</dbReference>
<dbReference type="OrthoDB" id="276546at2759"/>
<sequence>MGIAPPLQSSRLFEPLNIGTMKLAHRVVMAPLTRFRAEDDHVLLQIAEDYYEQRAKAVPGTFIISEATMISPRASGYANVPGIEAKAQIEQWRKIVDKVHKAGSYIYLQLWALGRVADPSVRKAEGHPAEVVSSSAVPYEEGAPVPRALEEEEIQQFIQDYADAAKIAVHEAGFDGVEIHGANGYLIDQFTQDTCNKRTDRWGGSIENRSRFAVEVTKAVIEAVGAERTGLRLSPWSQFQGMKMADPVPQFEHLNKELKKLNLGYLHLVESRISGNADVEATEKVDPFVKVWGKTSPVLLAGGLKPDSAKKALDEEYKDIEMAAVFGRYFIPNPDLVYRLQHGSNLRDYDRNTFYTPKSKVGYADYEFSEEWKKQHEA</sequence>
<dbReference type="GeneID" id="71980507"/>
<organism evidence="2 3">
    <name type="scientific">Passalora fulva</name>
    <name type="common">Tomato leaf mold</name>
    <name type="synonym">Cladosporium fulvum</name>
    <dbReference type="NCBI Taxonomy" id="5499"/>
    <lineage>
        <taxon>Eukaryota</taxon>
        <taxon>Fungi</taxon>
        <taxon>Dikarya</taxon>
        <taxon>Ascomycota</taxon>
        <taxon>Pezizomycotina</taxon>
        <taxon>Dothideomycetes</taxon>
        <taxon>Dothideomycetidae</taxon>
        <taxon>Mycosphaerellales</taxon>
        <taxon>Mycosphaerellaceae</taxon>
        <taxon>Fulvia</taxon>
    </lineage>
</organism>
<evidence type="ECO:0000259" key="1">
    <source>
        <dbReference type="Pfam" id="PF00724"/>
    </source>
</evidence>
<protein>
    <submittedName>
        <fullName evidence="2">Chanoclavine-I aldehyde reductase fgaOx3</fullName>
    </submittedName>
</protein>
<dbReference type="SUPFAM" id="SSF51395">
    <property type="entry name" value="FMN-linked oxidoreductases"/>
    <property type="match status" value="1"/>
</dbReference>
<dbReference type="FunFam" id="3.20.20.70:FF:000138">
    <property type="entry name" value="NADPH dehydrogenase 1"/>
    <property type="match status" value="1"/>
</dbReference>
<dbReference type="PANTHER" id="PTHR22893">
    <property type="entry name" value="NADH OXIDOREDUCTASE-RELATED"/>
    <property type="match status" value="1"/>
</dbReference>
<dbReference type="AlphaFoldDB" id="A0A9Q8L714"/>
<gene>
    <name evidence="2" type="ORF">CLAFUR5_00629</name>
</gene>
<dbReference type="GO" id="GO:0010181">
    <property type="term" value="F:FMN binding"/>
    <property type="evidence" value="ECO:0007669"/>
    <property type="project" value="InterPro"/>
</dbReference>
<dbReference type="OMA" id="GKGPVGY"/>
<proteinExistence type="predicted"/>
<dbReference type="GO" id="GO:0003959">
    <property type="term" value="F:NADPH dehydrogenase activity"/>
    <property type="evidence" value="ECO:0007669"/>
    <property type="project" value="TreeGrafter"/>
</dbReference>
<reference evidence="2" key="1">
    <citation type="submission" date="2021-12" db="EMBL/GenBank/DDBJ databases">
        <authorList>
            <person name="Zaccaron A."/>
            <person name="Stergiopoulos I."/>
        </authorList>
    </citation>
    <scope>NUCLEOTIDE SEQUENCE</scope>
    <source>
        <strain evidence="2">Race5_Kim</strain>
    </source>
</reference>
<dbReference type="RefSeq" id="XP_047756332.1">
    <property type="nucleotide sequence ID" value="XM_047899777.1"/>
</dbReference>
<dbReference type="Pfam" id="PF00724">
    <property type="entry name" value="Oxidored_FMN"/>
    <property type="match status" value="1"/>
</dbReference>
<dbReference type="CDD" id="cd02933">
    <property type="entry name" value="OYE_like_FMN"/>
    <property type="match status" value="1"/>
</dbReference>
<dbReference type="Proteomes" id="UP000756132">
    <property type="component" value="Chromosome 1"/>
</dbReference>
<dbReference type="InterPro" id="IPR045247">
    <property type="entry name" value="Oye-like"/>
</dbReference>
<evidence type="ECO:0000313" key="3">
    <source>
        <dbReference type="Proteomes" id="UP000756132"/>
    </source>
</evidence>
<dbReference type="InterPro" id="IPR001155">
    <property type="entry name" value="OxRdtase_FMN_N"/>
</dbReference>
<keyword evidence="3" id="KW-1185">Reference proteome</keyword>
<dbReference type="Gene3D" id="3.20.20.70">
    <property type="entry name" value="Aldolase class I"/>
    <property type="match status" value="1"/>
</dbReference>
<dbReference type="InterPro" id="IPR013785">
    <property type="entry name" value="Aldolase_TIM"/>
</dbReference>
<dbReference type="KEGG" id="ffu:CLAFUR5_00629"/>
<reference evidence="2" key="2">
    <citation type="journal article" date="2022" name="Microb. Genom.">
        <title>A chromosome-scale genome assembly of the tomato pathogen Cladosporium fulvum reveals a compartmentalized genome architecture and the presence of a dispensable chromosome.</title>
        <authorList>
            <person name="Zaccaron A.Z."/>
            <person name="Chen L.H."/>
            <person name="Samaras A."/>
            <person name="Stergiopoulos I."/>
        </authorList>
    </citation>
    <scope>NUCLEOTIDE SEQUENCE</scope>
    <source>
        <strain evidence="2">Race5_Kim</strain>
    </source>
</reference>
<dbReference type="PANTHER" id="PTHR22893:SF91">
    <property type="entry name" value="NADPH DEHYDROGENASE 2-RELATED"/>
    <property type="match status" value="1"/>
</dbReference>